<dbReference type="InterPro" id="IPR010982">
    <property type="entry name" value="Lambda_DNA-bd_dom_sf"/>
</dbReference>
<feature type="domain" description="HTH cro/C1-type" evidence="2">
    <location>
        <begin position="40"/>
        <end position="90"/>
    </location>
</feature>
<proteinExistence type="predicted"/>
<dbReference type="STRING" id="113562.SAMN04489716_7684"/>
<gene>
    <name evidence="3" type="ORF">SAMN04489716_7684</name>
</gene>
<feature type="region of interest" description="Disordered" evidence="1">
    <location>
        <begin position="105"/>
        <end position="125"/>
    </location>
</feature>
<sequence length="125" mass="13814">MTEFPRWKDIRPDLVERAGGERAVAASRARDQAYLDGYRLAERRKQVGLTQMDVAERMGVTKGRVSQIERGDVSTVEVLARYVEALGGYLQISAVFGDDVHILRSADPEANPKPEAKPESKSLAA</sequence>
<organism evidence="3 4">
    <name type="scientific">Actinoplanes derwentensis</name>
    <dbReference type="NCBI Taxonomy" id="113562"/>
    <lineage>
        <taxon>Bacteria</taxon>
        <taxon>Bacillati</taxon>
        <taxon>Actinomycetota</taxon>
        <taxon>Actinomycetes</taxon>
        <taxon>Micromonosporales</taxon>
        <taxon>Micromonosporaceae</taxon>
        <taxon>Actinoplanes</taxon>
    </lineage>
</organism>
<dbReference type="GO" id="GO:0003677">
    <property type="term" value="F:DNA binding"/>
    <property type="evidence" value="ECO:0007669"/>
    <property type="project" value="InterPro"/>
</dbReference>
<reference evidence="3 4" key="1">
    <citation type="submission" date="2016-10" db="EMBL/GenBank/DDBJ databases">
        <authorList>
            <person name="de Groot N.N."/>
        </authorList>
    </citation>
    <scope>NUCLEOTIDE SEQUENCE [LARGE SCALE GENOMIC DNA]</scope>
    <source>
        <strain evidence="3 4">DSM 43941</strain>
    </source>
</reference>
<dbReference type="InterPro" id="IPR001387">
    <property type="entry name" value="Cro/C1-type_HTH"/>
</dbReference>
<dbReference type="Gene3D" id="1.10.260.40">
    <property type="entry name" value="lambda repressor-like DNA-binding domains"/>
    <property type="match status" value="1"/>
</dbReference>
<dbReference type="Proteomes" id="UP000198688">
    <property type="component" value="Chromosome I"/>
</dbReference>
<dbReference type="SMART" id="SM00530">
    <property type="entry name" value="HTH_XRE"/>
    <property type="match status" value="1"/>
</dbReference>
<dbReference type="AlphaFoldDB" id="A0A1H2D228"/>
<evidence type="ECO:0000259" key="2">
    <source>
        <dbReference type="PROSITE" id="PS50943"/>
    </source>
</evidence>
<evidence type="ECO:0000313" key="3">
    <source>
        <dbReference type="EMBL" id="SDT76639.1"/>
    </source>
</evidence>
<name>A0A1H2D228_9ACTN</name>
<dbReference type="EMBL" id="LT629758">
    <property type="protein sequence ID" value="SDT76639.1"/>
    <property type="molecule type" value="Genomic_DNA"/>
</dbReference>
<evidence type="ECO:0000256" key="1">
    <source>
        <dbReference type="SAM" id="MobiDB-lite"/>
    </source>
</evidence>
<evidence type="ECO:0000313" key="4">
    <source>
        <dbReference type="Proteomes" id="UP000198688"/>
    </source>
</evidence>
<dbReference type="SUPFAM" id="SSF47413">
    <property type="entry name" value="lambda repressor-like DNA-binding domains"/>
    <property type="match status" value="1"/>
</dbReference>
<keyword evidence="4" id="KW-1185">Reference proteome</keyword>
<dbReference type="OrthoDB" id="4640255at2"/>
<dbReference type="PROSITE" id="PS50943">
    <property type="entry name" value="HTH_CROC1"/>
    <property type="match status" value="1"/>
</dbReference>
<accession>A0A1H2D228</accession>
<protein>
    <submittedName>
        <fullName evidence="3">Helix-turn-helix</fullName>
    </submittedName>
</protein>
<dbReference type="CDD" id="cd00093">
    <property type="entry name" value="HTH_XRE"/>
    <property type="match status" value="1"/>
</dbReference>
<dbReference type="Pfam" id="PF01381">
    <property type="entry name" value="HTH_3"/>
    <property type="match status" value="1"/>
</dbReference>